<dbReference type="STRING" id="1619048.UU49_C0034G0007"/>
<dbReference type="AlphaFoldDB" id="A0A0G0V8D8"/>
<sequence length="299" mass="31505">MPPRKKSASPRAKKNKEASVLEDVFPIRVDSAEEVSAPEEGFSPSPKFYKVIATTFLIATILLVIFVVFLTGGKATISLKLKPQTVKANTNLMVVEKPASGQVGGLALGTVVTGEKVFSPSGGTEIPGAATGEVILYNKTNSAQPLVATTRLLSPDGILFRLTKSTNVPANGQIKAAVYADKSGKDGEIGPTKFTIPGLSEIKQKDIYAESKTKMSGGVKRISALTEADLKTAEEALVADLYSTGQGKLVNIAKTSSSAYAASLYTYIKNSVKTDAKIGAVSDSFKMTGEVQVFTFKTG</sequence>
<keyword evidence="1" id="KW-0812">Transmembrane</keyword>
<name>A0A0G0V8D8_9BACT</name>
<gene>
    <name evidence="2" type="ORF">UU49_C0034G0007</name>
</gene>
<keyword evidence="1" id="KW-1133">Transmembrane helix</keyword>
<evidence type="ECO:0008006" key="4">
    <source>
        <dbReference type="Google" id="ProtNLM"/>
    </source>
</evidence>
<accession>A0A0G0V8D8</accession>
<dbReference type="EMBL" id="LCAV01000034">
    <property type="protein sequence ID" value="KKR97204.1"/>
    <property type="molecule type" value="Genomic_DNA"/>
</dbReference>
<evidence type="ECO:0000313" key="3">
    <source>
        <dbReference type="Proteomes" id="UP000034108"/>
    </source>
</evidence>
<feature type="transmembrane region" description="Helical" evidence="1">
    <location>
        <begin position="48"/>
        <end position="72"/>
    </location>
</feature>
<proteinExistence type="predicted"/>
<reference evidence="2 3" key="1">
    <citation type="journal article" date="2015" name="Nature">
        <title>rRNA introns, odd ribosomes, and small enigmatic genomes across a large radiation of phyla.</title>
        <authorList>
            <person name="Brown C.T."/>
            <person name="Hug L.A."/>
            <person name="Thomas B.C."/>
            <person name="Sharon I."/>
            <person name="Castelle C.J."/>
            <person name="Singh A."/>
            <person name="Wilkins M.J."/>
            <person name="Williams K.H."/>
            <person name="Banfield J.F."/>
        </authorList>
    </citation>
    <scope>NUCLEOTIDE SEQUENCE [LARGE SCALE GENOMIC DNA]</scope>
</reference>
<evidence type="ECO:0000256" key="1">
    <source>
        <dbReference type="SAM" id="Phobius"/>
    </source>
</evidence>
<evidence type="ECO:0000313" key="2">
    <source>
        <dbReference type="EMBL" id="KKR97204.1"/>
    </source>
</evidence>
<protein>
    <recommendedName>
        <fullName evidence="4">Baseplate protein J-like domain-containing protein</fullName>
    </recommendedName>
</protein>
<keyword evidence="1" id="KW-0472">Membrane</keyword>
<organism evidence="2 3">
    <name type="scientific">Candidatus Magasanikbacteria bacterium GW2011_GWC2_41_17</name>
    <dbReference type="NCBI Taxonomy" id="1619048"/>
    <lineage>
        <taxon>Bacteria</taxon>
        <taxon>Candidatus Magasanikiibacteriota</taxon>
    </lineage>
</organism>
<comment type="caution">
    <text evidence="2">The sequence shown here is derived from an EMBL/GenBank/DDBJ whole genome shotgun (WGS) entry which is preliminary data.</text>
</comment>
<dbReference type="Proteomes" id="UP000034108">
    <property type="component" value="Unassembled WGS sequence"/>
</dbReference>